<protein>
    <submittedName>
        <fullName evidence="1">Uncharacterized protein</fullName>
    </submittedName>
</protein>
<evidence type="ECO:0000313" key="1">
    <source>
        <dbReference type="EMBL" id="ASK79247.1"/>
    </source>
</evidence>
<keyword evidence="2" id="KW-1185">Reference proteome</keyword>
<accession>A0A220VFV8</accession>
<sequence length="90" mass="10918">MFCSLFSKINFQDRKKSLEKLILFLEKEVSCSNKISSSNRIKDTINTCMRICPRHKIIFQDIQSFFIQERYYQVNLRIIEMKRLIHNNQI</sequence>
<evidence type="ECO:0000313" key="2">
    <source>
        <dbReference type="Proteomes" id="UP000242175"/>
    </source>
</evidence>
<dbReference type="AlphaFoldDB" id="A0A220VFV8"/>
<dbReference type="RefSeq" id="WP_089074155.1">
    <property type="nucleotide sequence ID" value="NZ_CBCSAM010000002.1"/>
</dbReference>
<dbReference type="EMBL" id="CP022356">
    <property type="protein sequence ID" value="ASK79247.1"/>
    <property type="molecule type" value="Genomic_DNA"/>
</dbReference>
<organism evidence="1 2">
    <name type="scientific">Paraphotobacterium marinum</name>
    <dbReference type="NCBI Taxonomy" id="1755811"/>
    <lineage>
        <taxon>Bacteria</taxon>
        <taxon>Pseudomonadati</taxon>
        <taxon>Pseudomonadota</taxon>
        <taxon>Gammaproteobacteria</taxon>
        <taxon>Vibrionales</taxon>
        <taxon>Vibrionaceae</taxon>
        <taxon>Paraphotobacterium</taxon>
    </lineage>
</organism>
<reference evidence="1 2" key="1">
    <citation type="journal article" date="2016" name="Int. J. Syst. Evol. Microbiol.">
        <title>Paraphotobacterium marinum gen. nov., sp. nov., a member of the family Vibrionaceae, isolated from surface seawater.</title>
        <authorList>
            <person name="Huang Z."/>
            <person name="Dong C."/>
            <person name="Shao Z."/>
        </authorList>
    </citation>
    <scope>NUCLEOTIDE SEQUENCE [LARGE SCALE GENOMIC DNA]</scope>
    <source>
        <strain evidence="1 2">NSCS20N07D</strain>
    </source>
</reference>
<dbReference type="Proteomes" id="UP000242175">
    <property type="component" value="Chromosome small"/>
</dbReference>
<dbReference type="KEGG" id="pmai:CF386_09250"/>
<proteinExistence type="predicted"/>
<name>A0A220VFV8_9GAMM</name>
<gene>
    <name evidence="1" type="ORF">CF386_09250</name>
</gene>